<dbReference type="Proteomes" id="UP000673975">
    <property type="component" value="Unassembled WGS sequence"/>
</dbReference>
<evidence type="ECO:0000256" key="1">
    <source>
        <dbReference type="SAM" id="MobiDB-lite"/>
    </source>
</evidence>
<sequence>MMLFDILPVPLLATSDFLTDSGFISQILNADLLQFLTEIKHFHSVTWLNGFLFTLAAGVLVFLLKRETDRLDQHQITLEQNKSSLNSTNQTLKSAVKRMQAGTITKTGNNNRTEQRVAASDKARPKQVAEHPSESAHQPTASMEANELDELRASFRADTIVTLIAENFRAEANKMNKKFSSLIGNSRKMAEINPDYLENILRSVLRKALHLTPEKGGINMTASEGRDGQYHVEVWFADESISGKDLKPFFQNSNSYESVQTDLSDDVSHESTGTFDLFTPLDHSITKPVRVSVLDKGGLRFDISIPLSETHSRQRHLDLMSLSVDFASSLR</sequence>
<gene>
    <name evidence="3" type="ORF">NATSA_04080</name>
</gene>
<protein>
    <submittedName>
        <fullName evidence="3">Uncharacterized protein</fullName>
    </submittedName>
</protein>
<evidence type="ECO:0000313" key="4">
    <source>
        <dbReference type="Proteomes" id="UP000673975"/>
    </source>
</evidence>
<organism evidence="3 4">
    <name type="scientific">Natronogracilivirga saccharolytica</name>
    <dbReference type="NCBI Taxonomy" id="2812953"/>
    <lineage>
        <taxon>Bacteria</taxon>
        <taxon>Pseudomonadati</taxon>
        <taxon>Balneolota</taxon>
        <taxon>Balneolia</taxon>
        <taxon>Balneolales</taxon>
        <taxon>Cyclonatronaceae</taxon>
        <taxon>Natronogracilivirga</taxon>
    </lineage>
</organism>
<dbReference type="EMBL" id="JAFIDN010000002">
    <property type="protein sequence ID" value="MBP3191837.1"/>
    <property type="molecule type" value="Genomic_DNA"/>
</dbReference>
<feature type="transmembrane region" description="Helical" evidence="2">
    <location>
        <begin position="45"/>
        <end position="64"/>
    </location>
</feature>
<dbReference type="AlphaFoldDB" id="A0A8J7UUS9"/>
<name>A0A8J7UUS9_9BACT</name>
<keyword evidence="2" id="KW-0812">Transmembrane</keyword>
<keyword evidence="4" id="KW-1185">Reference proteome</keyword>
<dbReference type="InterPro" id="IPR036890">
    <property type="entry name" value="HATPase_C_sf"/>
</dbReference>
<keyword evidence="2" id="KW-1133">Transmembrane helix</keyword>
<proteinExistence type="predicted"/>
<comment type="caution">
    <text evidence="3">The sequence shown here is derived from an EMBL/GenBank/DDBJ whole genome shotgun (WGS) entry which is preliminary data.</text>
</comment>
<evidence type="ECO:0000313" key="3">
    <source>
        <dbReference type="EMBL" id="MBP3191837.1"/>
    </source>
</evidence>
<reference evidence="3" key="1">
    <citation type="submission" date="2021-02" db="EMBL/GenBank/DDBJ databases">
        <title>Natronogracilivirga saccharolytica gen. nov. sp. nov. a new anaerobic, haloalkiliphilic carbohydrate-fermenting bacterium from soda lake and proposing of Cyclonatronumiaceae fam. nov. in the phylum Balneolaeota.</title>
        <authorList>
            <person name="Zhilina T.N."/>
            <person name="Sorokin D.Y."/>
            <person name="Zavarzina D.G."/>
            <person name="Toshchakov S.V."/>
            <person name="Kublanov I.V."/>
        </authorList>
    </citation>
    <scope>NUCLEOTIDE SEQUENCE</scope>
    <source>
        <strain evidence="3">Z-1702</strain>
    </source>
</reference>
<accession>A0A8J7UUS9</accession>
<evidence type="ECO:0000256" key="2">
    <source>
        <dbReference type="SAM" id="Phobius"/>
    </source>
</evidence>
<feature type="region of interest" description="Disordered" evidence="1">
    <location>
        <begin position="101"/>
        <end position="144"/>
    </location>
</feature>
<feature type="compositionally biased region" description="Basic and acidic residues" evidence="1">
    <location>
        <begin position="113"/>
        <end position="134"/>
    </location>
</feature>
<dbReference type="Gene3D" id="3.30.565.10">
    <property type="entry name" value="Histidine kinase-like ATPase, C-terminal domain"/>
    <property type="match status" value="1"/>
</dbReference>
<feature type="compositionally biased region" description="Polar residues" evidence="1">
    <location>
        <begin position="102"/>
        <end position="112"/>
    </location>
</feature>
<keyword evidence="2" id="KW-0472">Membrane</keyword>